<dbReference type="Proteomes" id="UP000596742">
    <property type="component" value="Unassembled WGS sequence"/>
</dbReference>
<evidence type="ECO:0000256" key="1">
    <source>
        <dbReference type="SAM" id="Phobius"/>
    </source>
</evidence>
<dbReference type="InterPro" id="IPR007110">
    <property type="entry name" value="Ig-like_dom"/>
</dbReference>
<dbReference type="Gene3D" id="2.60.40.10">
    <property type="entry name" value="Immunoglobulins"/>
    <property type="match status" value="1"/>
</dbReference>
<dbReference type="InterPro" id="IPR013783">
    <property type="entry name" value="Ig-like_fold"/>
</dbReference>
<keyword evidence="2" id="KW-0732">Signal</keyword>
<evidence type="ECO:0000256" key="2">
    <source>
        <dbReference type="SAM" id="SignalP"/>
    </source>
</evidence>
<keyword evidence="1" id="KW-0472">Membrane</keyword>
<gene>
    <name evidence="4" type="ORF">MGAL_10B051083</name>
</gene>
<feature type="transmembrane region" description="Helical" evidence="1">
    <location>
        <begin position="229"/>
        <end position="251"/>
    </location>
</feature>
<evidence type="ECO:0000313" key="4">
    <source>
        <dbReference type="EMBL" id="VDI30413.1"/>
    </source>
</evidence>
<name>A0A8B6E9J8_MYTGA</name>
<dbReference type="Pfam" id="PF18738">
    <property type="entry name" value="HEPN_DZIP3"/>
    <property type="match status" value="1"/>
</dbReference>
<dbReference type="SUPFAM" id="SSF48726">
    <property type="entry name" value="Immunoglobulin"/>
    <property type="match status" value="1"/>
</dbReference>
<dbReference type="OrthoDB" id="6107976at2759"/>
<sequence>MILAMMMIIVYIEMLLLVQNVLMVPEVLEFDLQCPRSGHWEYRSEAIGCSNSDTYYCLFDFINEEYTENCTGPDFDQQGFRRVLRPGFDSEPCSSKRYQPFPFNTTGHSVCVYGKSVCSEEGQISYYTGTTLTDRTCRCDYRRGYEFIIRPKQTGGCFCIPSEEDCSCVLKKCEKDFVLSADYKCIPKDLSPADTICSPFPIKEKKNMTTIMKSNLQDKVYFTVDSRSVHVITLLVVWIFIVALPFVVYGVERLKEYLERAIISSPLDVITCIEGQPAVFTCELRKPHMMVRWYKGSVLLTDTVNEITIESKDRMYVLTIPNTTKDSSGFYSIKINNESSKAQLHVRGVELAAEEVNYLRLVHLMLRIATPVVRGVFDKEFDPEQLKGGNIFPRYRIEQLVKRRHLSEKEKDLVLSITRKRDPSANGYDQSSKDFDLKLMITLIRNFIPKKIVIVDVLPKQSNISTGANLSRLKYYRNQIVHNEGSFSNVQFSSYWKDICRAVVLLTNKAIHQEERHIPIYMDENDPLVKAIVASFANDTKEEEICITQFITKEESMYLRVVHLLHREACPAVRVKFNILFPPLELKQILQSKIQILLTQKGKKISHAQWDLLFPQSGIPRSINFSLQLMVTCIWYASDREKISMEDWGVIKELEQYIYKVAQNKGHLNKRDFDEYWNEISKRILLIGGENFNRSTTYLAINTEHDTISESTAS</sequence>
<keyword evidence="5" id="KW-1185">Reference proteome</keyword>
<dbReference type="EMBL" id="UYJE01004683">
    <property type="protein sequence ID" value="VDI30413.1"/>
    <property type="molecule type" value="Genomic_DNA"/>
</dbReference>
<evidence type="ECO:0000259" key="3">
    <source>
        <dbReference type="PROSITE" id="PS50835"/>
    </source>
</evidence>
<dbReference type="SMART" id="SM00409">
    <property type="entry name" value="IG"/>
    <property type="match status" value="1"/>
</dbReference>
<feature type="signal peptide" evidence="2">
    <location>
        <begin position="1"/>
        <end position="23"/>
    </location>
</feature>
<keyword evidence="1" id="KW-1133">Transmembrane helix</keyword>
<dbReference type="AlphaFoldDB" id="A0A8B6E9J8"/>
<comment type="caution">
    <text evidence="4">The sequence shown here is derived from an EMBL/GenBank/DDBJ whole genome shotgun (WGS) entry which is preliminary data.</text>
</comment>
<reference evidence="4" key="1">
    <citation type="submission" date="2018-11" db="EMBL/GenBank/DDBJ databases">
        <authorList>
            <person name="Alioto T."/>
            <person name="Alioto T."/>
        </authorList>
    </citation>
    <scope>NUCLEOTIDE SEQUENCE</scope>
</reference>
<dbReference type="InterPro" id="IPR003599">
    <property type="entry name" value="Ig_sub"/>
</dbReference>
<evidence type="ECO:0000313" key="5">
    <source>
        <dbReference type="Proteomes" id="UP000596742"/>
    </source>
</evidence>
<dbReference type="InterPro" id="IPR036179">
    <property type="entry name" value="Ig-like_dom_sf"/>
</dbReference>
<feature type="chain" id="PRO_5032288190" description="Ig-like domain-containing protein" evidence="2">
    <location>
        <begin position="24"/>
        <end position="714"/>
    </location>
</feature>
<accession>A0A8B6E9J8</accession>
<dbReference type="Pfam" id="PF07679">
    <property type="entry name" value="I-set"/>
    <property type="match status" value="1"/>
</dbReference>
<protein>
    <recommendedName>
        <fullName evidence="3">Ig-like domain-containing protein</fullName>
    </recommendedName>
</protein>
<organism evidence="4 5">
    <name type="scientific">Mytilus galloprovincialis</name>
    <name type="common">Mediterranean mussel</name>
    <dbReference type="NCBI Taxonomy" id="29158"/>
    <lineage>
        <taxon>Eukaryota</taxon>
        <taxon>Metazoa</taxon>
        <taxon>Spiralia</taxon>
        <taxon>Lophotrochozoa</taxon>
        <taxon>Mollusca</taxon>
        <taxon>Bivalvia</taxon>
        <taxon>Autobranchia</taxon>
        <taxon>Pteriomorphia</taxon>
        <taxon>Mytilida</taxon>
        <taxon>Mytiloidea</taxon>
        <taxon>Mytilidae</taxon>
        <taxon>Mytilinae</taxon>
        <taxon>Mytilus</taxon>
    </lineage>
</organism>
<feature type="domain" description="Ig-like" evidence="3">
    <location>
        <begin position="274"/>
        <end position="345"/>
    </location>
</feature>
<dbReference type="PROSITE" id="PS50835">
    <property type="entry name" value="IG_LIKE"/>
    <property type="match status" value="1"/>
</dbReference>
<dbReference type="InterPro" id="IPR041249">
    <property type="entry name" value="HEPN_DZIP3"/>
</dbReference>
<keyword evidence="1" id="KW-0812">Transmembrane</keyword>
<dbReference type="InterPro" id="IPR013098">
    <property type="entry name" value="Ig_I-set"/>
</dbReference>
<proteinExistence type="predicted"/>